<dbReference type="Proteomes" id="UP000292927">
    <property type="component" value="Unassembled WGS sequence"/>
</dbReference>
<keyword evidence="6 10" id="KW-0067">ATP-binding</keyword>
<dbReference type="PANTHER" id="PTHR23135:SF4">
    <property type="entry name" value="UDP-N-ACETYLMURAMOYL-L-ALANYL-D-GLUTAMATE--2,6-DIAMINOPIMELATE LIGASE MURE HOMOLOG, CHLOROPLASTIC"/>
    <property type="match status" value="1"/>
</dbReference>
<feature type="domain" description="Mur ligase C-terminal" evidence="12">
    <location>
        <begin position="355"/>
        <end position="482"/>
    </location>
</feature>
<gene>
    <name evidence="10" type="primary">murE</name>
    <name evidence="14" type="ORF">EV209_1492</name>
</gene>
<evidence type="ECO:0000259" key="12">
    <source>
        <dbReference type="Pfam" id="PF02875"/>
    </source>
</evidence>
<keyword evidence="3 10" id="KW-0963">Cytoplasm</keyword>
<feature type="modified residue" description="N6-carboxylysine" evidence="10">
    <location>
        <position position="228"/>
    </location>
</feature>
<keyword evidence="4 10" id="KW-0436">Ligase</keyword>
<dbReference type="GO" id="GO:0000287">
    <property type="term" value="F:magnesium ion binding"/>
    <property type="evidence" value="ECO:0007669"/>
    <property type="project" value="UniProtKB-UniRule"/>
</dbReference>
<dbReference type="HAMAP" id="MF_00208">
    <property type="entry name" value="MurE"/>
    <property type="match status" value="1"/>
</dbReference>
<comment type="caution">
    <text evidence="10">Lacks conserved residue(s) required for the propagation of feature annotation.</text>
</comment>
<keyword evidence="8 10" id="KW-0573">Peptidoglycan synthesis</keyword>
<dbReference type="SUPFAM" id="SSF53244">
    <property type="entry name" value="MurD-like peptide ligases, peptide-binding domain"/>
    <property type="match status" value="1"/>
</dbReference>
<dbReference type="InterPro" id="IPR036615">
    <property type="entry name" value="Mur_ligase_C_dom_sf"/>
</dbReference>
<evidence type="ECO:0000256" key="6">
    <source>
        <dbReference type="ARBA" id="ARBA00022840"/>
    </source>
</evidence>
<dbReference type="InterPro" id="IPR035911">
    <property type="entry name" value="MurE/MurF_N"/>
</dbReference>
<dbReference type="Pfam" id="PF02875">
    <property type="entry name" value="Mur_ligase_C"/>
    <property type="match status" value="1"/>
</dbReference>
<evidence type="ECO:0000256" key="10">
    <source>
        <dbReference type="HAMAP-Rule" id="MF_00208"/>
    </source>
</evidence>
<dbReference type="UniPathway" id="UPA00219"/>
<dbReference type="PANTHER" id="PTHR23135">
    <property type="entry name" value="MUR LIGASE FAMILY MEMBER"/>
    <property type="match status" value="1"/>
</dbReference>
<comment type="subcellular location">
    <subcellularLocation>
        <location evidence="10 11">Cytoplasm</location>
    </subcellularLocation>
</comment>
<dbReference type="RefSeq" id="WP_130434601.1">
    <property type="nucleotide sequence ID" value="NZ_SGXF01000002.1"/>
</dbReference>
<reference evidence="14 15" key="1">
    <citation type="submission" date="2019-02" db="EMBL/GenBank/DDBJ databases">
        <title>Genomic Encyclopedia of Type Strains, Phase IV (KMG-IV): sequencing the most valuable type-strain genomes for metagenomic binning, comparative biology and taxonomic classification.</title>
        <authorList>
            <person name="Goeker M."/>
        </authorList>
    </citation>
    <scope>NUCLEOTIDE SEQUENCE [LARGE SCALE GENOMIC DNA]</scope>
    <source>
        <strain evidence="14 15">DSM 29486</strain>
    </source>
</reference>
<keyword evidence="7 10" id="KW-0133">Cell shape</keyword>
<dbReference type="GO" id="GO:0005524">
    <property type="term" value="F:ATP binding"/>
    <property type="evidence" value="ECO:0007669"/>
    <property type="project" value="UniProtKB-UniRule"/>
</dbReference>
<evidence type="ECO:0000256" key="8">
    <source>
        <dbReference type="ARBA" id="ARBA00022984"/>
    </source>
</evidence>
<accession>A0A4Q7PK25</accession>
<dbReference type="InterPro" id="IPR013221">
    <property type="entry name" value="Mur_ligase_cen"/>
</dbReference>
<dbReference type="GO" id="GO:0005737">
    <property type="term" value="C:cytoplasm"/>
    <property type="evidence" value="ECO:0007669"/>
    <property type="project" value="UniProtKB-SubCell"/>
</dbReference>
<evidence type="ECO:0000313" key="14">
    <source>
        <dbReference type="EMBL" id="RZT01054.1"/>
    </source>
</evidence>
<dbReference type="InterPro" id="IPR018109">
    <property type="entry name" value="Folylpolyglutamate_synth_CS"/>
</dbReference>
<comment type="caution">
    <text evidence="14">The sequence shown here is derived from an EMBL/GenBank/DDBJ whole genome shotgun (WGS) entry which is preliminary data.</text>
</comment>
<feature type="binding site" evidence="10">
    <location>
        <position position="30"/>
    </location>
    <ligand>
        <name>UDP-N-acetyl-alpha-D-muramoyl-L-alanyl-D-glutamate</name>
        <dbReference type="ChEBI" id="CHEBI:83900"/>
    </ligand>
</feature>
<dbReference type="InterPro" id="IPR036565">
    <property type="entry name" value="Mur-like_cat_sf"/>
</dbReference>
<feature type="binding site" evidence="10">
    <location>
        <begin position="159"/>
        <end position="160"/>
    </location>
    <ligand>
        <name>UDP-N-acetyl-alpha-D-muramoyl-L-alanyl-D-glutamate</name>
        <dbReference type="ChEBI" id="CHEBI:83900"/>
    </ligand>
</feature>
<feature type="binding site" evidence="10">
    <location>
        <position position="186"/>
    </location>
    <ligand>
        <name>UDP-N-acetyl-alpha-D-muramoyl-L-alanyl-D-glutamate</name>
        <dbReference type="ChEBI" id="CHEBI:83900"/>
    </ligand>
</feature>
<dbReference type="NCBIfam" id="TIGR01085">
    <property type="entry name" value="murE"/>
    <property type="match status" value="1"/>
</dbReference>
<dbReference type="Gene3D" id="3.90.190.20">
    <property type="entry name" value="Mur ligase, C-terminal domain"/>
    <property type="match status" value="1"/>
</dbReference>
<evidence type="ECO:0000256" key="9">
    <source>
        <dbReference type="ARBA" id="ARBA00023316"/>
    </source>
</evidence>
<dbReference type="GO" id="GO:0071555">
    <property type="term" value="P:cell wall organization"/>
    <property type="evidence" value="ECO:0007669"/>
    <property type="project" value="UniProtKB-KW"/>
</dbReference>
<evidence type="ECO:0000256" key="4">
    <source>
        <dbReference type="ARBA" id="ARBA00022598"/>
    </source>
</evidence>
<comment type="cofactor">
    <cofactor evidence="10">
        <name>Mg(2+)</name>
        <dbReference type="ChEBI" id="CHEBI:18420"/>
    </cofactor>
</comment>
<dbReference type="Pfam" id="PF08245">
    <property type="entry name" value="Mur_ligase_M"/>
    <property type="match status" value="1"/>
</dbReference>
<evidence type="ECO:0000256" key="5">
    <source>
        <dbReference type="ARBA" id="ARBA00022741"/>
    </source>
</evidence>
<dbReference type="NCBIfam" id="NF001126">
    <property type="entry name" value="PRK00139.1-4"/>
    <property type="match status" value="1"/>
</dbReference>
<keyword evidence="10 11" id="KW-0131">Cell cycle</keyword>
<dbReference type="Gene3D" id="3.40.1390.10">
    <property type="entry name" value="MurE/MurF, N-terminal domain"/>
    <property type="match status" value="1"/>
</dbReference>
<evidence type="ECO:0000256" key="1">
    <source>
        <dbReference type="ARBA" id="ARBA00004752"/>
    </source>
</evidence>
<evidence type="ECO:0000313" key="15">
    <source>
        <dbReference type="Proteomes" id="UP000292927"/>
    </source>
</evidence>
<dbReference type="GO" id="GO:0008360">
    <property type="term" value="P:regulation of cell shape"/>
    <property type="evidence" value="ECO:0007669"/>
    <property type="project" value="UniProtKB-KW"/>
</dbReference>
<feature type="binding site" evidence="10">
    <location>
        <position position="194"/>
    </location>
    <ligand>
        <name>UDP-N-acetyl-alpha-D-muramoyl-L-alanyl-D-glutamate</name>
        <dbReference type="ChEBI" id="CHEBI:83900"/>
    </ligand>
</feature>
<keyword evidence="10" id="KW-0460">Magnesium</keyword>
<feature type="binding site" evidence="10">
    <location>
        <position position="192"/>
    </location>
    <ligand>
        <name>UDP-N-acetyl-alpha-D-muramoyl-L-alanyl-D-glutamate</name>
        <dbReference type="ChEBI" id="CHEBI:83900"/>
    </ligand>
</feature>
<dbReference type="GO" id="GO:0051301">
    <property type="term" value="P:cell division"/>
    <property type="evidence" value="ECO:0007669"/>
    <property type="project" value="UniProtKB-KW"/>
</dbReference>
<evidence type="ECO:0000256" key="11">
    <source>
        <dbReference type="RuleBase" id="RU004135"/>
    </source>
</evidence>
<feature type="binding site" evidence="10">
    <location>
        <position position="158"/>
    </location>
    <ligand>
        <name>UDP-N-acetyl-alpha-D-muramoyl-L-alanyl-D-glutamate</name>
        <dbReference type="ChEBI" id="CHEBI:83900"/>
    </ligand>
</feature>
<dbReference type="GO" id="GO:0009252">
    <property type="term" value="P:peptidoglycan biosynthetic process"/>
    <property type="evidence" value="ECO:0007669"/>
    <property type="project" value="UniProtKB-UniRule"/>
</dbReference>
<proteinExistence type="inferred from homology"/>
<dbReference type="InterPro" id="IPR004101">
    <property type="entry name" value="Mur_ligase_C"/>
</dbReference>
<keyword evidence="9 10" id="KW-0961">Cell wall biogenesis/degradation</keyword>
<dbReference type="EC" id="6.3.2.-" evidence="10"/>
<dbReference type="SUPFAM" id="SSF53623">
    <property type="entry name" value="MurD-like peptide ligases, catalytic domain"/>
    <property type="match status" value="1"/>
</dbReference>
<dbReference type="AlphaFoldDB" id="A0A4Q7PK25"/>
<keyword evidence="5 10" id="KW-0547">Nucleotide-binding</keyword>
<dbReference type="EMBL" id="SGXF01000002">
    <property type="protein sequence ID" value="RZT01054.1"/>
    <property type="molecule type" value="Genomic_DNA"/>
</dbReference>
<comment type="function">
    <text evidence="10">Catalyzes the addition of an amino acid to the nucleotide precursor UDP-N-acetylmuramoyl-L-alanyl-D-glutamate (UMAG) in the biosynthesis of bacterial cell-wall peptidoglycan.</text>
</comment>
<feature type="domain" description="Mur ligase central" evidence="13">
    <location>
        <begin position="115"/>
        <end position="333"/>
    </location>
</feature>
<comment type="pathway">
    <text evidence="1 10 11">Cell wall biogenesis; peptidoglycan biosynthesis.</text>
</comment>
<organism evidence="14 15">
    <name type="scientific">Cuneatibacter caecimuris</name>
    <dbReference type="NCBI Taxonomy" id="1796618"/>
    <lineage>
        <taxon>Bacteria</taxon>
        <taxon>Bacillati</taxon>
        <taxon>Bacillota</taxon>
        <taxon>Clostridia</taxon>
        <taxon>Lachnospirales</taxon>
        <taxon>Lachnospiraceae</taxon>
        <taxon>Cuneatibacter</taxon>
    </lineage>
</organism>
<keyword evidence="10 11" id="KW-0132">Cell division</keyword>
<evidence type="ECO:0000259" key="13">
    <source>
        <dbReference type="Pfam" id="PF08245"/>
    </source>
</evidence>
<dbReference type="InterPro" id="IPR005761">
    <property type="entry name" value="UDP-N-AcMur-Glu-dNH2Pim_ligase"/>
</dbReference>
<comment type="similarity">
    <text evidence="2 10">Belongs to the MurCDEF family. MurE subfamily.</text>
</comment>
<dbReference type="PROSITE" id="PS01011">
    <property type="entry name" value="FOLYLPOLYGLU_SYNT_1"/>
    <property type="match status" value="1"/>
</dbReference>
<evidence type="ECO:0000256" key="7">
    <source>
        <dbReference type="ARBA" id="ARBA00022960"/>
    </source>
</evidence>
<dbReference type="OrthoDB" id="9800958at2"/>
<keyword evidence="15" id="KW-1185">Reference proteome</keyword>
<protein>
    <recommendedName>
        <fullName evidence="10">UDP-N-acetylmuramyl-tripeptide synthetase</fullName>
        <ecNumber evidence="10">6.3.2.-</ecNumber>
    </recommendedName>
    <alternativeName>
        <fullName evidence="10">UDP-MurNAc-tripeptide synthetase</fullName>
    </alternativeName>
</protein>
<evidence type="ECO:0000256" key="3">
    <source>
        <dbReference type="ARBA" id="ARBA00022490"/>
    </source>
</evidence>
<dbReference type="GO" id="GO:0004326">
    <property type="term" value="F:tetrahydrofolylpolyglutamate synthase activity"/>
    <property type="evidence" value="ECO:0007669"/>
    <property type="project" value="InterPro"/>
</dbReference>
<name>A0A4Q7PK25_9FIRM</name>
<feature type="binding site" evidence="10">
    <location>
        <begin position="117"/>
        <end position="123"/>
    </location>
    <ligand>
        <name>ATP</name>
        <dbReference type="ChEBI" id="CHEBI:30616"/>
    </ligand>
</feature>
<comment type="PTM">
    <text evidence="10">Carboxylation is probably crucial for Mg(2+) binding and, consequently, for the gamma-phosphate positioning of ATP.</text>
</comment>
<evidence type="ECO:0000256" key="2">
    <source>
        <dbReference type="ARBA" id="ARBA00005898"/>
    </source>
</evidence>
<sequence length="513" mass="57221">MTFRELRTQFSYKVIKGNDRRYISSVTDDSRKTEPDGIFVCLSGPCEGGEDYAREAAGRGAACIVAGPELCGLLKKNWREPGSALIETEDVRAALADLAAAWNGRPAERLEIIGITGTKGKTTTAFMLRGILERSGRKTGLIGTNGVWTGREHRSLRNTTPGALLLQELLAEMVREGCTHVVMEVSSQALKQQRTAGIRFAWGIYTNLSPDHIGAGEHADFNEYKACKMKLFGQSRRALLNGDDRYADEMSQAFSGVPLVARTEPEKGHLCDYARRLQVFGRADYRASQIRLWREPGVFGVRFWITGRFGKMECRTPLPGRFSVQNALLAASCALECGVRPEDVQKALEDVRIKGRTEVVWQDETKTVLIDYAHNAVSLQSVLCTLRSYSPRRLVCLFGCGGDRDHERREQMGEVSARFADLSIITEDNSRTEDPKQIIGEILSGIHRGSGFYRVIPDRKDAIRYALTNAKRGDVILLAGKGHEDYQETGGIRRPFSEHALVKEICQEERRNT</sequence>
<dbReference type="SUPFAM" id="SSF63418">
    <property type="entry name" value="MurE/MurF N-terminal domain"/>
    <property type="match status" value="1"/>
</dbReference>
<dbReference type="Gene3D" id="3.40.1190.10">
    <property type="entry name" value="Mur-like, catalytic domain"/>
    <property type="match status" value="1"/>
</dbReference>